<keyword evidence="2" id="KW-1185">Reference proteome</keyword>
<dbReference type="EMBL" id="MNCJ02000323">
    <property type="protein sequence ID" value="KAF5796556.1"/>
    <property type="molecule type" value="Genomic_DNA"/>
</dbReference>
<sequence length="109" mass="12603">MNLKLAPVVDAIKKILYVDEVDASIVEEGQAMLLHQEKPIVDVEEYKTQKRKSIINLDVDVAASDTDVYIYVHRCSFSFLLYLNSVCKELIVFIQMYKFERIQNSVVVM</sequence>
<protein>
    <submittedName>
        <fullName evidence="1">Uncharacterized protein</fullName>
    </submittedName>
</protein>
<reference evidence="1" key="1">
    <citation type="journal article" date="2017" name="Nature">
        <title>The sunflower genome provides insights into oil metabolism, flowering and Asterid evolution.</title>
        <authorList>
            <person name="Badouin H."/>
            <person name="Gouzy J."/>
            <person name="Grassa C.J."/>
            <person name="Murat F."/>
            <person name="Staton S.E."/>
            <person name="Cottret L."/>
            <person name="Lelandais-Briere C."/>
            <person name="Owens G.L."/>
            <person name="Carrere S."/>
            <person name="Mayjonade B."/>
            <person name="Legrand L."/>
            <person name="Gill N."/>
            <person name="Kane N.C."/>
            <person name="Bowers J.E."/>
            <person name="Hubner S."/>
            <person name="Bellec A."/>
            <person name="Berard A."/>
            <person name="Berges H."/>
            <person name="Blanchet N."/>
            <person name="Boniface M.C."/>
            <person name="Brunel D."/>
            <person name="Catrice O."/>
            <person name="Chaidir N."/>
            <person name="Claudel C."/>
            <person name="Donnadieu C."/>
            <person name="Faraut T."/>
            <person name="Fievet G."/>
            <person name="Helmstetter N."/>
            <person name="King M."/>
            <person name="Knapp S.J."/>
            <person name="Lai Z."/>
            <person name="Le Paslier M.C."/>
            <person name="Lippi Y."/>
            <person name="Lorenzon L."/>
            <person name="Mandel J.R."/>
            <person name="Marage G."/>
            <person name="Marchand G."/>
            <person name="Marquand E."/>
            <person name="Bret-Mestries E."/>
            <person name="Morien E."/>
            <person name="Nambeesan S."/>
            <person name="Nguyen T."/>
            <person name="Pegot-Espagnet P."/>
            <person name="Pouilly N."/>
            <person name="Raftis F."/>
            <person name="Sallet E."/>
            <person name="Schiex T."/>
            <person name="Thomas J."/>
            <person name="Vandecasteele C."/>
            <person name="Vares D."/>
            <person name="Vear F."/>
            <person name="Vautrin S."/>
            <person name="Crespi M."/>
            <person name="Mangin B."/>
            <person name="Burke J.M."/>
            <person name="Salse J."/>
            <person name="Munos S."/>
            <person name="Vincourt P."/>
            <person name="Rieseberg L.H."/>
            <person name="Langlade N.B."/>
        </authorList>
    </citation>
    <scope>NUCLEOTIDE SEQUENCE</scope>
    <source>
        <tissue evidence="1">Leaves</tissue>
    </source>
</reference>
<organism evidence="1 2">
    <name type="scientific">Helianthus annuus</name>
    <name type="common">Common sunflower</name>
    <dbReference type="NCBI Taxonomy" id="4232"/>
    <lineage>
        <taxon>Eukaryota</taxon>
        <taxon>Viridiplantae</taxon>
        <taxon>Streptophyta</taxon>
        <taxon>Embryophyta</taxon>
        <taxon>Tracheophyta</taxon>
        <taxon>Spermatophyta</taxon>
        <taxon>Magnoliopsida</taxon>
        <taxon>eudicotyledons</taxon>
        <taxon>Gunneridae</taxon>
        <taxon>Pentapetalae</taxon>
        <taxon>asterids</taxon>
        <taxon>campanulids</taxon>
        <taxon>Asterales</taxon>
        <taxon>Asteraceae</taxon>
        <taxon>Asteroideae</taxon>
        <taxon>Heliantheae alliance</taxon>
        <taxon>Heliantheae</taxon>
        <taxon>Helianthus</taxon>
    </lineage>
</organism>
<evidence type="ECO:0000313" key="2">
    <source>
        <dbReference type="Proteomes" id="UP000215914"/>
    </source>
</evidence>
<accession>A0A9K3IGG5</accession>
<comment type="caution">
    <text evidence="1">The sequence shown here is derived from an EMBL/GenBank/DDBJ whole genome shotgun (WGS) entry which is preliminary data.</text>
</comment>
<dbReference type="Gramene" id="mRNA:HanXRQr2_Chr08g0352931">
    <property type="protein sequence ID" value="mRNA:HanXRQr2_Chr08g0352931"/>
    <property type="gene ID" value="HanXRQr2_Chr08g0352931"/>
</dbReference>
<evidence type="ECO:0000313" key="1">
    <source>
        <dbReference type="EMBL" id="KAF5796556.1"/>
    </source>
</evidence>
<gene>
    <name evidence="1" type="ORF">HanXRQr2_Chr08g0352931</name>
</gene>
<proteinExistence type="predicted"/>
<reference evidence="1" key="2">
    <citation type="submission" date="2020-06" db="EMBL/GenBank/DDBJ databases">
        <title>Helianthus annuus Genome sequencing and assembly Release 2.</title>
        <authorList>
            <person name="Gouzy J."/>
            <person name="Langlade N."/>
            <person name="Munos S."/>
        </authorList>
    </citation>
    <scope>NUCLEOTIDE SEQUENCE</scope>
    <source>
        <tissue evidence="1">Leaves</tissue>
    </source>
</reference>
<dbReference type="Proteomes" id="UP000215914">
    <property type="component" value="Unassembled WGS sequence"/>
</dbReference>
<dbReference type="AlphaFoldDB" id="A0A9K3IGG5"/>
<name>A0A9K3IGG5_HELAN</name>